<evidence type="ECO:0000259" key="14">
    <source>
        <dbReference type="Pfam" id="PF02463"/>
    </source>
</evidence>
<keyword evidence="16" id="KW-1185">Reference proteome</keyword>
<dbReference type="GO" id="GO:0035861">
    <property type="term" value="C:site of double-strand break"/>
    <property type="evidence" value="ECO:0007669"/>
    <property type="project" value="TreeGrafter"/>
</dbReference>
<keyword evidence="6" id="KW-0227">DNA damage</keyword>
<evidence type="ECO:0000256" key="3">
    <source>
        <dbReference type="ARBA" id="ARBA00006793"/>
    </source>
</evidence>
<keyword evidence="7" id="KW-0067">ATP-binding</keyword>
<dbReference type="PANTHER" id="PTHR19306:SF6">
    <property type="entry name" value="STRUCTURAL MAINTENANCE OF CHROMOSOMES PROTEIN 6"/>
    <property type="match status" value="1"/>
</dbReference>
<dbReference type="PANTHER" id="PTHR19306">
    <property type="entry name" value="STRUCTURAL MAINTENANCE OF CHROMOSOMES 5,6 SMC5, SMC6"/>
    <property type="match status" value="1"/>
</dbReference>
<evidence type="ECO:0000256" key="10">
    <source>
        <dbReference type="ARBA" id="ARBA00023204"/>
    </source>
</evidence>
<evidence type="ECO:0000256" key="5">
    <source>
        <dbReference type="ARBA" id="ARBA00022741"/>
    </source>
</evidence>
<feature type="region of interest" description="Disordered" evidence="13">
    <location>
        <begin position="1"/>
        <end position="23"/>
    </location>
</feature>
<keyword evidence="8 12" id="KW-0175">Coiled coil</keyword>
<evidence type="ECO:0000256" key="6">
    <source>
        <dbReference type="ARBA" id="ARBA00022763"/>
    </source>
</evidence>
<dbReference type="Pfam" id="PF02463">
    <property type="entry name" value="SMC_N"/>
    <property type="match status" value="1"/>
</dbReference>
<keyword evidence="5" id="KW-0547">Nucleotide-binding</keyword>
<name>A0A1R0H5E1_9FUNG</name>
<dbReference type="Gene3D" id="3.40.50.300">
    <property type="entry name" value="P-loop containing nucleotide triphosphate hydrolases"/>
    <property type="match status" value="2"/>
</dbReference>
<evidence type="ECO:0000256" key="7">
    <source>
        <dbReference type="ARBA" id="ARBA00022840"/>
    </source>
</evidence>
<feature type="coiled-coil region" evidence="12">
    <location>
        <begin position="282"/>
        <end position="330"/>
    </location>
</feature>
<proteinExistence type="inferred from homology"/>
<evidence type="ECO:0000256" key="9">
    <source>
        <dbReference type="ARBA" id="ARBA00023172"/>
    </source>
</evidence>
<dbReference type="GO" id="GO:0005634">
    <property type="term" value="C:nucleus"/>
    <property type="evidence" value="ECO:0007669"/>
    <property type="project" value="UniProtKB-SubCell"/>
</dbReference>
<evidence type="ECO:0000256" key="12">
    <source>
        <dbReference type="SAM" id="Coils"/>
    </source>
</evidence>
<feature type="domain" description="RecF/RecN/SMC N-terminal" evidence="14">
    <location>
        <begin position="46"/>
        <end position="1098"/>
    </location>
</feature>
<feature type="region of interest" description="Disordered" evidence="13">
    <location>
        <begin position="391"/>
        <end position="410"/>
    </location>
</feature>
<accession>A0A1R0H5E1</accession>
<dbReference type="Gene3D" id="1.10.287.950">
    <property type="entry name" value="Methyl-accepting chemotaxis protein"/>
    <property type="match status" value="1"/>
</dbReference>
<comment type="caution">
    <text evidence="15">The sequence shown here is derived from an EMBL/GenBank/DDBJ whole genome shotgun (WGS) entry which is preliminary data.</text>
</comment>
<dbReference type="EMBL" id="LSSL01000543">
    <property type="protein sequence ID" value="OLY84311.1"/>
    <property type="molecule type" value="Genomic_DNA"/>
</dbReference>
<gene>
    <name evidence="15" type="ORF">AYI68_g1525</name>
</gene>
<keyword evidence="4" id="KW-0158">Chromosome</keyword>
<sequence length="1111" mass="127249">MANEKRRRLEVDEDESPLKRSRESKVVENFTDSEGEEIIESRLGIIKKIELVDFMCHSNLSVDFGSRLNFINGENGSGKSAILTALTVALGGKASSTNRSSNMQGFIKENAQKSTIKVWMYNEGSDAYKPDQYGEMILIERVLSKENKANSYRLKNGITNHVVSIKKSELTAITDHMAIQVENPVNILSQDSSREFLSSSKPDQLYQWFLKGTQLLQLSEDLEAVRETVSIVESTIEKNQELLPEIKAKKLEWERKYRMITEARQMVQNMQEMEEKLAWIFVSEAEKTKEEQVNTISEIEGKIEKLETRAEAERNKISILDEKIKEKQDLLIDFVKKNDELFAKKNTISATQTEFISELRRLKNNEMEMNNDARQYRKRYENLEKQIENEKKRLEKDVGSEREKMEKRKAEIENENQEILNELNAGKIKQKEIDMKKSDLNRALNQSLDRAEQFKIRISQKRRDLEKLRNQSGDKLVAFGRGVSEVVSQISKARWTGMTPVGPIGKFVKVADRKWSVVIETVLDKSLNMFMVDNHKDRAALDRIMKNCDCNSGILVCNSELFDYSGGEPDGSFNTLLRSVEISDELVKRQLINLNRIEQILFVEVRSNADDIMRSNNGKFPRNVVACFTVDGYQVGSQKGGFSTVAVNLVQQSGRLSTDLDSIISKFNIEVLEIQKKLSDENFESNRLKDKLDELTRESREIDTKRREGFKKMDIIQEQLNKIELEITDQEPANIMALEAELRDVQQSLQMVQSQFADQLELKKKTSEKLSTVGSELEEVALKIDEVTNNISEYRQEINEYLDAKQKISENIQFWKAKVDKRLSNIREVKDSIKQIDKEIETLTKQATQIAKIRPHIEPHLTSKKLQADVEALSKMITEIESNQEESIEEIAKQSQIHIGNYNTAKKQLKQMIQYALTLKEAHQMRLQRWVDFRESMTIRVKSQFTLHLYRRGYAGSLEFDHNAKLLYPRVNTDHDLALMAAVSANGGNQSNGTDAVNGKKKKGDAKSGADARQQSGLARKDNRSLSGGEKSFTTISFLLSLWEAMSCPIRALDEFDVFMDAANRAISMRMIVKSARCSPETQFLLISPQDMTIKPASDIKILLLEPPSRN</sequence>
<organism evidence="15 16">
    <name type="scientific">Smittium mucronatum</name>
    <dbReference type="NCBI Taxonomy" id="133383"/>
    <lineage>
        <taxon>Eukaryota</taxon>
        <taxon>Fungi</taxon>
        <taxon>Fungi incertae sedis</taxon>
        <taxon>Zoopagomycota</taxon>
        <taxon>Kickxellomycotina</taxon>
        <taxon>Harpellomycetes</taxon>
        <taxon>Harpellales</taxon>
        <taxon>Legeriomycetaceae</taxon>
        <taxon>Smittium</taxon>
    </lineage>
</organism>
<dbReference type="SUPFAM" id="SSF52540">
    <property type="entry name" value="P-loop containing nucleoside triphosphate hydrolases"/>
    <property type="match status" value="1"/>
</dbReference>
<evidence type="ECO:0000256" key="11">
    <source>
        <dbReference type="ARBA" id="ARBA00023242"/>
    </source>
</evidence>
<dbReference type="GO" id="GO:0030915">
    <property type="term" value="C:Smc5-Smc6 complex"/>
    <property type="evidence" value="ECO:0007669"/>
    <property type="project" value="TreeGrafter"/>
</dbReference>
<evidence type="ECO:0000256" key="8">
    <source>
        <dbReference type="ARBA" id="ARBA00023054"/>
    </source>
</evidence>
<dbReference type="GO" id="GO:0003684">
    <property type="term" value="F:damaged DNA binding"/>
    <property type="evidence" value="ECO:0007669"/>
    <property type="project" value="TreeGrafter"/>
</dbReference>
<evidence type="ECO:0000256" key="13">
    <source>
        <dbReference type="SAM" id="MobiDB-lite"/>
    </source>
</evidence>
<dbReference type="InterPro" id="IPR003395">
    <property type="entry name" value="RecF/RecN/SMC_N"/>
</dbReference>
<dbReference type="InterPro" id="IPR027417">
    <property type="entry name" value="P-loop_NTPase"/>
</dbReference>
<feature type="coiled-coil region" evidence="12">
    <location>
        <begin position="678"/>
        <end position="708"/>
    </location>
</feature>
<dbReference type="GO" id="GO:0000724">
    <property type="term" value="P:double-strand break repair via homologous recombination"/>
    <property type="evidence" value="ECO:0007669"/>
    <property type="project" value="TreeGrafter"/>
</dbReference>
<dbReference type="GO" id="GO:0016887">
    <property type="term" value="F:ATP hydrolysis activity"/>
    <property type="evidence" value="ECO:0007669"/>
    <property type="project" value="InterPro"/>
</dbReference>
<keyword evidence="10" id="KW-0234">DNA repair</keyword>
<dbReference type="OrthoDB" id="10072614at2759"/>
<dbReference type="STRING" id="133383.A0A1R0H5E1"/>
<feature type="coiled-coil region" evidence="12">
    <location>
        <begin position="735"/>
        <end position="883"/>
    </location>
</feature>
<dbReference type="Proteomes" id="UP000187455">
    <property type="component" value="Unassembled WGS sequence"/>
</dbReference>
<evidence type="ECO:0000313" key="15">
    <source>
        <dbReference type="EMBL" id="OLY84311.1"/>
    </source>
</evidence>
<dbReference type="SUPFAM" id="SSF58104">
    <property type="entry name" value="Methyl-accepting chemotaxis protein (MCP) signaling domain"/>
    <property type="match status" value="1"/>
</dbReference>
<evidence type="ECO:0000256" key="1">
    <source>
        <dbReference type="ARBA" id="ARBA00004123"/>
    </source>
</evidence>
<evidence type="ECO:0000256" key="2">
    <source>
        <dbReference type="ARBA" id="ARBA00004286"/>
    </source>
</evidence>
<dbReference type="GO" id="GO:0003697">
    <property type="term" value="F:single-stranded DNA binding"/>
    <property type="evidence" value="ECO:0007669"/>
    <property type="project" value="TreeGrafter"/>
</dbReference>
<dbReference type="AlphaFoldDB" id="A0A1R0H5E1"/>
<protein>
    <submittedName>
        <fullName evidence="15">Structural maintenance of chromosomes protein 6</fullName>
    </submittedName>
</protein>
<dbReference type="GO" id="GO:0005524">
    <property type="term" value="F:ATP binding"/>
    <property type="evidence" value="ECO:0007669"/>
    <property type="project" value="UniProtKB-KW"/>
</dbReference>
<comment type="similarity">
    <text evidence="3">Belongs to the SMC family. SMC6 subfamily.</text>
</comment>
<keyword evidence="11" id="KW-0539">Nucleus</keyword>
<evidence type="ECO:0000256" key="4">
    <source>
        <dbReference type="ARBA" id="ARBA00022454"/>
    </source>
</evidence>
<evidence type="ECO:0000313" key="16">
    <source>
        <dbReference type="Proteomes" id="UP000187455"/>
    </source>
</evidence>
<comment type="subcellular location">
    <subcellularLocation>
        <location evidence="2">Chromosome</location>
    </subcellularLocation>
    <subcellularLocation>
        <location evidence="1">Nucleus</location>
    </subcellularLocation>
</comment>
<reference evidence="15 16" key="1">
    <citation type="journal article" date="2016" name="Mol. Biol. Evol.">
        <title>Genome-Wide Survey of Gut Fungi (Harpellales) Reveals the First Horizontally Transferred Ubiquitin Gene from a Mosquito Host.</title>
        <authorList>
            <person name="Wang Y."/>
            <person name="White M.M."/>
            <person name="Kvist S."/>
            <person name="Moncalvo J.M."/>
        </authorList>
    </citation>
    <scope>NUCLEOTIDE SEQUENCE [LARGE SCALE GENOMIC DNA]</scope>
    <source>
        <strain evidence="15 16">ALG-7-W6</strain>
    </source>
</reference>
<keyword evidence="9" id="KW-0233">DNA recombination</keyword>
<feature type="region of interest" description="Disordered" evidence="13">
    <location>
        <begin position="989"/>
        <end position="1028"/>
    </location>
</feature>